<evidence type="ECO:0000256" key="8">
    <source>
        <dbReference type="ARBA" id="ARBA00023239"/>
    </source>
</evidence>
<evidence type="ECO:0000256" key="6">
    <source>
        <dbReference type="ARBA" id="ARBA00022729"/>
    </source>
</evidence>
<protein>
    <recommendedName>
        <fullName evidence="9">Probable pectate lyase F</fullName>
        <ecNumber evidence="4">4.2.2.2</ecNumber>
    </recommendedName>
</protein>
<evidence type="ECO:0000256" key="4">
    <source>
        <dbReference type="ARBA" id="ARBA00012272"/>
    </source>
</evidence>
<keyword evidence="8" id="KW-0456">Lyase</keyword>
<reference evidence="11" key="1">
    <citation type="submission" date="2019-06" db="EMBL/GenBank/DDBJ databases">
        <title>Genomics analysis of Aphanomyces spp. identifies a new class of oomycete effector associated with host adaptation.</title>
        <authorList>
            <person name="Gaulin E."/>
        </authorList>
    </citation>
    <scope>NUCLEOTIDE SEQUENCE</scope>
    <source>
        <strain evidence="11">CBS 578.67</strain>
    </source>
</reference>
<keyword evidence="5" id="KW-0964">Secreted</keyword>
<dbReference type="PANTHER" id="PTHR33407:SF9">
    <property type="entry name" value="PECTATE LYASE F-RELATED"/>
    <property type="match status" value="1"/>
</dbReference>
<comment type="subcellular location">
    <subcellularLocation>
        <location evidence="3">Secreted</location>
    </subcellularLocation>
</comment>
<evidence type="ECO:0000256" key="5">
    <source>
        <dbReference type="ARBA" id="ARBA00022525"/>
    </source>
</evidence>
<comment type="caution">
    <text evidence="11">The sequence shown here is derived from an EMBL/GenBank/DDBJ whole genome shotgun (WGS) entry which is preliminary data.</text>
</comment>
<evidence type="ECO:0000256" key="7">
    <source>
        <dbReference type="ARBA" id="ARBA00022837"/>
    </source>
</evidence>
<organism evidence="11">
    <name type="scientific">Aphanomyces stellatus</name>
    <dbReference type="NCBI Taxonomy" id="120398"/>
    <lineage>
        <taxon>Eukaryota</taxon>
        <taxon>Sar</taxon>
        <taxon>Stramenopiles</taxon>
        <taxon>Oomycota</taxon>
        <taxon>Saprolegniomycetes</taxon>
        <taxon>Saprolegniales</taxon>
        <taxon>Verrucalvaceae</taxon>
        <taxon>Aphanomyces</taxon>
    </lineage>
</organism>
<dbReference type="EMBL" id="VJMH01006043">
    <property type="protein sequence ID" value="KAF0691668.1"/>
    <property type="molecule type" value="Genomic_DNA"/>
</dbReference>
<accession>A0A6A4Y528</accession>
<evidence type="ECO:0000256" key="10">
    <source>
        <dbReference type="SAM" id="MobiDB-lite"/>
    </source>
</evidence>
<feature type="non-terminal residue" evidence="11">
    <location>
        <position position="354"/>
    </location>
</feature>
<keyword evidence="6" id="KW-0732">Signal</keyword>
<comment type="cofactor">
    <cofactor evidence="2">
        <name>Ca(2+)</name>
        <dbReference type="ChEBI" id="CHEBI:29108"/>
    </cofactor>
</comment>
<evidence type="ECO:0000256" key="3">
    <source>
        <dbReference type="ARBA" id="ARBA00004613"/>
    </source>
</evidence>
<dbReference type="GO" id="GO:0030570">
    <property type="term" value="F:pectate lyase activity"/>
    <property type="evidence" value="ECO:0007669"/>
    <property type="project" value="UniProtKB-EC"/>
</dbReference>
<name>A0A6A4Y528_9STRA</name>
<evidence type="ECO:0000256" key="2">
    <source>
        <dbReference type="ARBA" id="ARBA00001913"/>
    </source>
</evidence>
<proteinExistence type="predicted"/>
<dbReference type="GO" id="GO:0045490">
    <property type="term" value="P:pectin catabolic process"/>
    <property type="evidence" value="ECO:0007669"/>
    <property type="project" value="TreeGrafter"/>
</dbReference>
<sequence>MQNMQQLMEHLRKIEAGRPTDAKIIKRFQENTPSPKPSASDNDVNPNDIYTILAAERQPKPGASSRRGKKTAPSKRPPSIVPLETRRRRLHADMELLLRPPLPAMAVTLPAPTPSPPKPTQLEKQLALQQHHVADATHQVEAAMAEAEAFLPLSFLLERNMAALCQSKAGAIIQDAFQTFLLHFYTDAWTHWRAFVLASRAAQRHAAALVIMRVFRGHRARRACHVLRAQHAAYLAAKATVVAHFVAVRDQAALRIQMRFRRFKMDVRKADVAARHAAATKLQRLHMYNRQRTLALAKMLLDARRIHAALQIQRVWRGGRGRRRAKLRRVQVRHERLLRMLSTPSTAIAYRFET</sequence>
<dbReference type="GO" id="GO:0005576">
    <property type="term" value="C:extracellular region"/>
    <property type="evidence" value="ECO:0007669"/>
    <property type="project" value="UniProtKB-SubCell"/>
</dbReference>
<dbReference type="InterPro" id="IPR000048">
    <property type="entry name" value="IQ_motif_EF-hand-BS"/>
</dbReference>
<evidence type="ECO:0000256" key="1">
    <source>
        <dbReference type="ARBA" id="ARBA00000695"/>
    </source>
</evidence>
<dbReference type="PANTHER" id="PTHR33407">
    <property type="entry name" value="PECTATE LYASE F-RELATED"/>
    <property type="match status" value="1"/>
</dbReference>
<dbReference type="PROSITE" id="PS50096">
    <property type="entry name" value="IQ"/>
    <property type="match status" value="2"/>
</dbReference>
<evidence type="ECO:0000313" key="11">
    <source>
        <dbReference type="EMBL" id="KAF0691668.1"/>
    </source>
</evidence>
<keyword evidence="7" id="KW-0106">Calcium</keyword>
<dbReference type="SMART" id="SM00015">
    <property type="entry name" value="IQ"/>
    <property type="match status" value="2"/>
</dbReference>
<dbReference type="AlphaFoldDB" id="A0A6A4Y528"/>
<feature type="compositionally biased region" description="Basic and acidic residues" evidence="10">
    <location>
        <begin position="9"/>
        <end position="29"/>
    </location>
</feature>
<comment type="catalytic activity">
    <reaction evidence="1">
        <text>Eliminative cleavage of (1-&gt;4)-alpha-D-galacturonan to give oligosaccharides with 4-deoxy-alpha-D-galact-4-enuronosyl groups at their non-reducing ends.</text>
        <dbReference type="EC" id="4.2.2.2"/>
    </reaction>
</comment>
<dbReference type="EC" id="4.2.2.2" evidence="4"/>
<feature type="compositionally biased region" description="Polar residues" evidence="10">
    <location>
        <begin position="30"/>
        <end position="45"/>
    </location>
</feature>
<feature type="region of interest" description="Disordered" evidence="10">
    <location>
        <begin position="1"/>
        <end position="83"/>
    </location>
</feature>
<dbReference type="InterPro" id="IPR004898">
    <property type="entry name" value="Pectate_lyase_PlyH/PlyE-like"/>
</dbReference>
<evidence type="ECO:0000256" key="9">
    <source>
        <dbReference type="ARBA" id="ARBA00039895"/>
    </source>
</evidence>
<gene>
    <name evidence="11" type="ORF">As57867_017091</name>
</gene>